<evidence type="ECO:0000256" key="2">
    <source>
        <dbReference type="SAM" id="Phobius"/>
    </source>
</evidence>
<dbReference type="RefSeq" id="XP_016640392.1">
    <property type="nucleotide sequence ID" value="XM_016790129.1"/>
</dbReference>
<keyword evidence="7" id="KW-1185">Reference proteome</keyword>
<feature type="transmembrane region" description="Helical" evidence="2">
    <location>
        <begin position="304"/>
        <end position="325"/>
    </location>
</feature>
<dbReference type="AlphaFoldDB" id="A0A084FZT1"/>
<dbReference type="KEGG" id="sapo:SAPIO_CDS8507"/>
<feature type="domain" description="CSC1/OSCA1-like cytosolic" evidence="5">
    <location>
        <begin position="61"/>
        <end position="150"/>
    </location>
</feature>
<feature type="transmembrane region" description="Helical" evidence="2">
    <location>
        <begin position="165"/>
        <end position="194"/>
    </location>
</feature>
<dbReference type="Pfam" id="PF02714">
    <property type="entry name" value="RSN1_7TM"/>
    <property type="match status" value="1"/>
</dbReference>
<keyword evidence="2" id="KW-0472">Membrane</keyword>
<keyword evidence="2" id="KW-1133">Transmembrane helix</keyword>
<feature type="transmembrane region" description="Helical" evidence="2">
    <location>
        <begin position="214"/>
        <end position="235"/>
    </location>
</feature>
<dbReference type="Proteomes" id="UP000028545">
    <property type="component" value="Unassembled WGS sequence"/>
</dbReference>
<protein>
    <recommendedName>
        <fullName evidence="8">Duf221 domain-containing protein</fullName>
    </recommendedName>
</protein>
<feature type="transmembrane region" description="Helical" evidence="2">
    <location>
        <begin position="256"/>
        <end position="284"/>
    </location>
</feature>
<keyword evidence="2" id="KW-0812">Transmembrane</keyword>
<name>A0A084FZT1_PSEDA</name>
<comment type="caution">
    <text evidence="6">The sequence shown here is derived from an EMBL/GenBank/DDBJ whole genome shotgun (WGS) entry which is preliminary data.</text>
</comment>
<dbReference type="InterPro" id="IPR022257">
    <property type="entry name" value="PHM7_ext"/>
</dbReference>
<feature type="domain" description="CSC1/OSCA1-like 7TM region" evidence="3">
    <location>
        <begin position="163"/>
        <end position="332"/>
    </location>
</feature>
<accession>A0A084FZT1</accession>
<evidence type="ECO:0000256" key="1">
    <source>
        <dbReference type="SAM" id="MobiDB-lite"/>
    </source>
</evidence>
<organism evidence="6 7">
    <name type="scientific">Pseudallescheria apiosperma</name>
    <name type="common">Scedosporium apiospermum</name>
    <dbReference type="NCBI Taxonomy" id="563466"/>
    <lineage>
        <taxon>Eukaryota</taxon>
        <taxon>Fungi</taxon>
        <taxon>Dikarya</taxon>
        <taxon>Ascomycota</taxon>
        <taxon>Pezizomycotina</taxon>
        <taxon>Sordariomycetes</taxon>
        <taxon>Hypocreomycetidae</taxon>
        <taxon>Microascales</taxon>
        <taxon>Microascaceae</taxon>
        <taxon>Scedosporium</taxon>
    </lineage>
</organism>
<dbReference type="GO" id="GO:0005886">
    <property type="term" value="C:plasma membrane"/>
    <property type="evidence" value="ECO:0007669"/>
    <property type="project" value="TreeGrafter"/>
</dbReference>
<dbReference type="PANTHER" id="PTHR13018:SF53">
    <property type="entry name" value="DUF221 DOMAIN PROTEIN"/>
    <property type="match status" value="1"/>
</dbReference>
<dbReference type="InterPro" id="IPR003864">
    <property type="entry name" value="CSC1/OSCA1-like_7TM"/>
</dbReference>
<dbReference type="VEuPathDB" id="FungiDB:SAPIO_CDS8507"/>
<dbReference type="GeneID" id="27727579"/>
<dbReference type="InterPro" id="IPR045122">
    <property type="entry name" value="Csc1-like"/>
</dbReference>
<evidence type="ECO:0000313" key="6">
    <source>
        <dbReference type="EMBL" id="KEZ40593.1"/>
    </source>
</evidence>
<dbReference type="Pfam" id="PF14703">
    <property type="entry name" value="PHM7_cyt"/>
    <property type="match status" value="1"/>
</dbReference>
<dbReference type="HOGENOM" id="CLU_002458_2_1_1"/>
<dbReference type="OMA" id="WTNNELE"/>
<feature type="transmembrane region" description="Helical" evidence="2">
    <location>
        <begin position="332"/>
        <end position="358"/>
    </location>
</feature>
<evidence type="ECO:0000259" key="5">
    <source>
        <dbReference type="Pfam" id="PF14703"/>
    </source>
</evidence>
<reference evidence="6 7" key="1">
    <citation type="journal article" date="2014" name="Genome Announc.">
        <title>Draft genome sequence of the pathogenic fungus Scedosporium apiospermum.</title>
        <authorList>
            <person name="Vandeputte P."/>
            <person name="Ghamrawi S."/>
            <person name="Rechenmann M."/>
            <person name="Iltis A."/>
            <person name="Giraud S."/>
            <person name="Fleury M."/>
            <person name="Thornton C."/>
            <person name="Delhaes L."/>
            <person name="Meyer W."/>
            <person name="Papon N."/>
            <person name="Bouchara J.P."/>
        </authorList>
    </citation>
    <scope>NUCLEOTIDE SEQUENCE [LARGE SCALE GENOMIC DNA]</scope>
    <source>
        <strain evidence="6 7">IHEM 14462</strain>
    </source>
</reference>
<evidence type="ECO:0008006" key="8">
    <source>
        <dbReference type="Google" id="ProtNLM"/>
    </source>
</evidence>
<feature type="region of interest" description="Disordered" evidence="1">
    <location>
        <begin position="460"/>
        <end position="490"/>
    </location>
</feature>
<dbReference type="Pfam" id="PF12621">
    <property type="entry name" value="PHM7_ext"/>
    <property type="match status" value="1"/>
</dbReference>
<sequence>MADARRRKQAQANNADSPAPPPTPRTAEPSASHLEQDDVEKAVPRLPDVNGSVAAQWVRTPERPHHRPLANFFRRVDTIKWTRNRLKVLTPAIRKMKRGLLAGAGKPLPAAFIEFTTQAEAERAYQTQTHHSPMYMSPRFIGIRPDEIIWNVLNMGWAQRIVRRFAVLAGITAAIIFWSFPAAFVGVMSNIYFLADTFPFLSWITKLPAAITGVLQGFAPALALSLLMAAVPWMLRGCARVAGIPSLSMIELFVQNAYFAFQVVQVFLVTTITSAASGAVTDIIKDPLSVKDLLSKNLPKSSNFYISYILMQCLAAGAGSMVHVIEIVRHHIIYACIAPLVLAFATVGLYVIYLVYRYNLLYIYNTEIDTRGLVYPRALLQLLVGLYLAEVCMIGLFALRSAFAPMLIMIIFLVLSVLIHLSIDDAISPLLYNLPRTLPIESEELAGGCMPFEIGQNDVITGQPPSQSSPASSSTLRPHDSFDVVEDDDGKEDIEENITPRTRGGGIQVEGAEGFMSSILDNTKEKATKRLRTHAEALGLTGVLAYFQYWIKPDRNIQPNFVLRWLHPGIFEDFSTLQKMLPPDMPDPTESYPRNYAHDAYWPPVMTTPLESLWIPRDEGGVSRQEVKHSGEVIEITDEGAWLDENGRVKLDFEKAPYWKPRILY</sequence>
<proteinExistence type="predicted"/>
<gene>
    <name evidence="6" type="ORF">SAPIO_CDS8507</name>
</gene>
<dbReference type="InterPro" id="IPR027815">
    <property type="entry name" value="CSC1/OSCA1-like_cyt"/>
</dbReference>
<feature type="domain" description="10TM putative phosphate transporter extracellular tail" evidence="4">
    <location>
        <begin position="565"/>
        <end position="655"/>
    </location>
</feature>
<feature type="transmembrane region" description="Helical" evidence="2">
    <location>
        <begin position="406"/>
        <end position="423"/>
    </location>
</feature>
<evidence type="ECO:0000259" key="4">
    <source>
        <dbReference type="Pfam" id="PF12621"/>
    </source>
</evidence>
<feature type="compositionally biased region" description="Low complexity" evidence="1">
    <location>
        <begin position="463"/>
        <end position="474"/>
    </location>
</feature>
<feature type="region of interest" description="Disordered" evidence="1">
    <location>
        <begin position="1"/>
        <end position="38"/>
    </location>
</feature>
<dbReference type="OrthoDB" id="1076608at2759"/>
<evidence type="ECO:0000313" key="7">
    <source>
        <dbReference type="Proteomes" id="UP000028545"/>
    </source>
</evidence>
<dbReference type="GO" id="GO:0005227">
    <property type="term" value="F:calcium-activated cation channel activity"/>
    <property type="evidence" value="ECO:0007669"/>
    <property type="project" value="InterPro"/>
</dbReference>
<feature type="transmembrane region" description="Helical" evidence="2">
    <location>
        <begin position="378"/>
        <end position="399"/>
    </location>
</feature>
<evidence type="ECO:0000259" key="3">
    <source>
        <dbReference type="Pfam" id="PF02714"/>
    </source>
</evidence>
<dbReference type="PANTHER" id="PTHR13018">
    <property type="entry name" value="PROBABLE MEMBRANE PROTEIN DUF221-RELATED"/>
    <property type="match status" value="1"/>
</dbReference>
<dbReference type="EMBL" id="JOWA01000121">
    <property type="protein sequence ID" value="KEZ40593.1"/>
    <property type="molecule type" value="Genomic_DNA"/>
</dbReference>